<keyword evidence="6" id="KW-0269">Exonuclease</keyword>
<keyword evidence="5" id="KW-0347">Helicase</keyword>
<keyword evidence="9" id="KW-0234">DNA repair</keyword>
<name>A0A6V8NBS6_9BACT</name>
<evidence type="ECO:0000313" key="12">
    <source>
        <dbReference type="Proteomes" id="UP000587586"/>
    </source>
</evidence>
<feature type="domain" description="RecC C-terminal" evidence="10">
    <location>
        <begin position="783"/>
        <end position="1004"/>
    </location>
</feature>
<dbReference type="Gene3D" id="3.40.50.300">
    <property type="entry name" value="P-loop containing nucleotide triphosphate hydrolases"/>
    <property type="match status" value="1"/>
</dbReference>
<dbReference type="InterPro" id="IPR011335">
    <property type="entry name" value="Restrct_endonuc-II-like"/>
</dbReference>
<keyword evidence="2" id="KW-0547">Nucleotide-binding</keyword>
<evidence type="ECO:0000256" key="4">
    <source>
        <dbReference type="ARBA" id="ARBA00022801"/>
    </source>
</evidence>
<evidence type="ECO:0000256" key="7">
    <source>
        <dbReference type="ARBA" id="ARBA00022840"/>
    </source>
</evidence>
<dbReference type="Gene3D" id="1.10.10.990">
    <property type="match status" value="1"/>
</dbReference>
<keyword evidence="7" id="KW-0067">ATP-binding</keyword>
<proteinExistence type="inferred from homology"/>
<dbReference type="InterPro" id="IPR006697">
    <property type="entry name" value="RecC"/>
</dbReference>
<dbReference type="AlphaFoldDB" id="A0A6V8NBS6"/>
<dbReference type="PANTHER" id="PTHR30591">
    <property type="entry name" value="RECBCD ENZYME SUBUNIT RECC"/>
    <property type="match status" value="1"/>
</dbReference>
<keyword evidence="12" id="KW-1185">Reference proteome</keyword>
<dbReference type="GO" id="GO:0004386">
    <property type="term" value="F:helicase activity"/>
    <property type="evidence" value="ECO:0007669"/>
    <property type="project" value="UniProtKB-KW"/>
</dbReference>
<evidence type="ECO:0000256" key="2">
    <source>
        <dbReference type="ARBA" id="ARBA00022741"/>
    </source>
</evidence>
<dbReference type="NCBIfam" id="TIGR01450">
    <property type="entry name" value="recC"/>
    <property type="match status" value="1"/>
</dbReference>
<keyword evidence="8" id="KW-0238">DNA-binding</keyword>
<dbReference type="Pfam" id="PF04257">
    <property type="entry name" value="Exonuc_V_gamma"/>
    <property type="match status" value="1"/>
</dbReference>
<dbReference type="Gene3D" id="3.40.50.10930">
    <property type="match status" value="1"/>
</dbReference>
<sequence length="1075" mass="119733">MPLKIYTSNRMELLVDQLEGVVRQPRPAPATPFTKEIVVVQSKGMQRWLSMELARRVGVWANCEFPFPTKIVETLFADLIPGSPAESPAFTPDVLTWKLLELLEHKAAEPGFEEICSYLADDRGGLKRLQLAERIADSFDRYSVYRPELVLAWEEGVDGGWQGELWRALVAGEPHQHRARLLAKLRQLGNAAPSPHLSRISLIGIPTLPPFHLEVLARVARHAEVNLFLLNPCREYWGHIVSERELARLEERGAAEGEWYETGNPLLASWGKLGREFFEAIIEDCGDPERVDLFEQIPEETLLHQVQRDILDLVEPGAGRREISQGDLSLAVHSCHSPLREVEVLYDTLLALFESDPALEPRDVLVMTPDIERFAPYIGAVFGTPESDRVRIPYSIADRSLMNEGEAAQALLAILKLCGGRYGVSTVLDILEAAPVARRFGLSGEDLDTVREWLRAANIRWGIDAAQRGEQGLPPFGENSWQAGLDRLLLGYALDGEGRRFFNGILPFDDLEGAEALVLGRFITFCEKLFGMTRALARPRGTEKWVETLRELLSEFLKVDETGERELLALSELVGKLGEQAKAGPFTGELSIEVVRYWLSRRLEKAERGFGFLTGGVTFCAMLPMRSIPFKVVALLGMDDGAFPRRNPPRGFDLIAGAPRRGDRSPRDEDRYLFLEALLSARSHLHLSFVGQSIKDNSELPPSVLVSELTDYLARAFCHPDGTPCGAVQRHPLQPFSPRYFDGSPGLFSYSAQNFHGALVRRAPQRSLPPFLEQPLTPWPESEQLTIKGLVDFLCNPARELLRRRLGIRVEEGMEPLEEVEPFNLNSLVKYQLEQEIVAALLEGEEAALPFAVACGRGDLPPGVCGQALFESLSGPAVEFAAAVAEASAETPLPPLDVDLKLGEVRLTGRLGSLRSDRLVIYRYTRLKPKDQLRLWVEHLALNAQGADGYPQHSCFLASDTRVELTPVPEATELLAGLVALYQEGMTRPLHFFPETSLEYAKKSRDPKKASRALADARGKWHGSDFFPGEASDRHIRRFFGDQVPLDAEFMELALQVWGPYLGAQLAPAKRGSAS</sequence>
<accession>A0A6V8NBS6</accession>
<dbReference type="PANTHER" id="PTHR30591:SF1">
    <property type="entry name" value="RECBCD ENZYME SUBUNIT RECC"/>
    <property type="match status" value="1"/>
</dbReference>
<dbReference type="Pfam" id="PF17946">
    <property type="entry name" value="RecC_C"/>
    <property type="match status" value="1"/>
</dbReference>
<evidence type="ECO:0000256" key="6">
    <source>
        <dbReference type="ARBA" id="ARBA00022839"/>
    </source>
</evidence>
<evidence type="ECO:0000256" key="9">
    <source>
        <dbReference type="ARBA" id="ARBA00023204"/>
    </source>
</evidence>
<dbReference type="RefSeq" id="WP_183362662.1">
    <property type="nucleotide sequence ID" value="NZ_BLXZ01000008.1"/>
</dbReference>
<keyword evidence="3" id="KW-0227">DNA damage</keyword>
<dbReference type="EMBL" id="BLXZ01000008">
    <property type="protein sequence ID" value="GFO70075.1"/>
    <property type="molecule type" value="Genomic_DNA"/>
</dbReference>
<keyword evidence="1" id="KW-0540">Nuclease</keyword>
<dbReference type="GO" id="GO:0009338">
    <property type="term" value="C:exodeoxyribonuclease V complex"/>
    <property type="evidence" value="ECO:0007669"/>
    <property type="project" value="InterPro"/>
</dbReference>
<evidence type="ECO:0000256" key="1">
    <source>
        <dbReference type="ARBA" id="ARBA00022722"/>
    </source>
</evidence>
<evidence type="ECO:0000256" key="3">
    <source>
        <dbReference type="ARBA" id="ARBA00022763"/>
    </source>
</evidence>
<dbReference type="PIRSF" id="PIRSF000980">
    <property type="entry name" value="RecC"/>
    <property type="match status" value="1"/>
</dbReference>
<dbReference type="InterPro" id="IPR027417">
    <property type="entry name" value="P-loop_NTPase"/>
</dbReference>
<dbReference type="InterPro" id="IPR041500">
    <property type="entry name" value="RecC_C"/>
</dbReference>
<dbReference type="Gene3D" id="1.10.10.160">
    <property type="match status" value="1"/>
</dbReference>
<keyword evidence="4" id="KW-0378">Hydrolase</keyword>
<evidence type="ECO:0000256" key="5">
    <source>
        <dbReference type="ARBA" id="ARBA00022806"/>
    </source>
</evidence>
<dbReference type="Proteomes" id="UP000587586">
    <property type="component" value="Unassembled WGS sequence"/>
</dbReference>
<dbReference type="SUPFAM" id="SSF52540">
    <property type="entry name" value="P-loop containing nucleoside triphosphate hydrolases"/>
    <property type="match status" value="2"/>
</dbReference>
<evidence type="ECO:0000259" key="10">
    <source>
        <dbReference type="Pfam" id="PF17946"/>
    </source>
</evidence>
<evidence type="ECO:0000313" key="11">
    <source>
        <dbReference type="EMBL" id="GFO70075.1"/>
    </source>
</evidence>
<dbReference type="HAMAP" id="MF_01486">
    <property type="entry name" value="RecC"/>
    <property type="match status" value="1"/>
</dbReference>
<dbReference type="SUPFAM" id="SSF52980">
    <property type="entry name" value="Restriction endonuclease-like"/>
    <property type="match status" value="1"/>
</dbReference>
<gene>
    <name evidence="11" type="primary">recC</name>
    <name evidence="11" type="ORF">GMLC_36540</name>
</gene>
<comment type="caution">
    <text evidence="11">The sequence shown here is derived from an EMBL/GenBank/DDBJ whole genome shotgun (WGS) entry which is preliminary data.</text>
</comment>
<dbReference type="InterPro" id="IPR013986">
    <property type="entry name" value="DExx_box_DNA_helicase_dom_sf"/>
</dbReference>
<dbReference type="GO" id="GO:0006310">
    <property type="term" value="P:DNA recombination"/>
    <property type="evidence" value="ECO:0007669"/>
    <property type="project" value="TreeGrafter"/>
</dbReference>
<protein>
    <submittedName>
        <fullName evidence="11">RecBCD enzyme subunit RecC</fullName>
    </submittedName>
</protein>
<organism evidence="11 12">
    <name type="scientific">Geomonas limicola</name>
    <dbReference type="NCBI Taxonomy" id="2740186"/>
    <lineage>
        <taxon>Bacteria</taxon>
        <taxon>Pseudomonadati</taxon>
        <taxon>Thermodesulfobacteriota</taxon>
        <taxon>Desulfuromonadia</taxon>
        <taxon>Geobacterales</taxon>
        <taxon>Geobacteraceae</taxon>
        <taxon>Geomonas</taxon>
    </lineage>
</organism>
<dbReference type="GO" id="GO:0006281">
    <property type="term" value="P:DNA repair"/>
    <property type="evidence" value="ECO:0007669"/>
    <property type="project" value="UniProtKB-KW"/>
</dbReference>
<dbReference type="GO" id="GO:0005524">
    <property type="term" value="F:ATP binding"/>
    <property type="evidence" value="ECO:0007669"/>
    <property type="project" value="UniProtKB-KW"/>
</dbReference>
<dbReference type="GO" id="GO:0003677">
    <property type="term" value="F:DNA binding"/>
    <property type="evidence" value="ECO:0007669"/>
    <property type="project" value="UniProtKB-KW"/>
</dbReference>
<reference evidence="12" key="1">
    <citation type="submission" date="2020-06" db="EMBL/GenBank/DDBJ databases">
        <title>Draft genomic sequecing of Geomonas sp. Red745.</title>
        <authorList>
            <person name="Itoh H."/>
            <person name="Xu Z.X."/>
            <person name="Ushijima N."/>
            <person name="Masuda Y."/>
            <person name="Shiratori Y."/>
            <person name="Senoo K."/>
        </authorList>
    </citation>
    <scope>NUCLEOTIDE SEQUENCE [LARGE SCALE GENOMIC DNA]</scope>
    <source>
        <strain evidence="12">Red745</strain>
    </source>
</reference>
<dbReference type="GO" id="GO:0008854">
    <property type="term" value="F:exodeoxyribonuclease V activity"/>
    <property type="evidence" value="ECO:0007669"/>
    <property type="project" value="InterPro"/>
</dbReference>
<evidence type="ECO:0000256" key="8">
    <source>
        <dbReference type="ARBA" id="ARBA00023125"/>
    </source>
</evidence>
<dbReference type="Gene3D" id="1.10.486.10">
    <property type="entry name" value="PCRA, domain 4"/>
    <property type="match status" value="1"/>
</dbReference>